<dbReference type="Bgee" id="ENSMODG00000049355">
    <property type="expression patterns" value="Expressed in liver and 16 other cell types or tissues"/>
</dbReference>
<organism evidence="2 3">
    <name type="scientific">Monodelphis domestica</name>
    <name type="common">Gray short-tailed opossum</name>
    <dbReference type="NCBI Taxonomy" id="13616"/>
    <lineage>
        <taxon>Eukaryota</taxon>
        <taxon>Metazoa</taxon>
        <taxon>Chordata</taxon>
        <taxon>Craniata</taxon>
        <taxon>Vertebrata</taxon>
        <taxon>Euteleostomi</taxon>
        <taxon>Mammalia</taxon>
        <taxon>Metatheria</taxon>
        <taxon>Didelphimorphia</taxon>
        <taxon>Didelphidae</taxon>
        <taxon>Monodelphis</taxon>
    </lineage>
</organism>
<reference evidence="2 3" key="1">
    <citation type="journal article" date="2007" name="Nature">
        <title>Genome of the marsupial Monodelphis domestica reveals innovation in non-coding sequences.</title>
        <authorList>
            <person name="Mikkelsen T.S."/>
            <person name="Wakefield M.J."/>
            <person name="Aken B."/>
            <person name="Amemiya C.T."/>
            <person name="Chang J.L."/>
            <person name="Duke S."/>
            <person name="Garber M."/>
            <person name="Gentles A.J."/>
            <person name="Goodstadt L."/>
            <person name="Heger A."/>
            <person name="Jurka J."/>
            <person name="Kamal M."/>
            <person name="Mauceli E."/>
            <person name="Searle S.M."/>
            <person name="Sharpe T."/>
            <person name="Baker M.L."/>
            <person name="Batzer M.A."/>
            <person name="Benos P.V."/>
            <person name="Belov K."/>
            <person name="Clamp M."/>
            <person name="Cook A."/>
            <person name="Cuff J."/>
            <person name="Das R."/>
            <person name="Davidow L."/>
            <person name="Deakin J.E."/>
            <person name="Fazzari M.J."/>
            <person name="Glass J.L."/>
            <person name="Grabherr M."/>
            <person name="Greally J.M."/>
            <person name="Gu W."/>
            <person name="Hore T.A."/>
            <person name="Huttley G.A."/>
            <person name="Kleber M."/>
            <person name="Jirtle R.L."/>
            <person name="Koina E."/>
            <person name="Lee J.T."/>
            <person name="Mahony S."/>
            <person name="Marra M.A."/>
            <person name="Miller R.D."/>
            <person name="Nicholls R.D."/>
            <person name="Oda M."/>
            <person name="Papenfuss A.T."/>
            <person name="Parra Z.E."/>
            <person name="Pollock D.D."/>
            <person name="Ray D.A."/>
            <person name="Schein J.E."/>
            <person name="Speed T.P."/>
            <person name="Thompson K."/>
            <person name="VandeBerg J.L."/>
            <person name="Wade C.M."/>
            <person name="Walker J.A."/>
            <person name="Waters P.D."/>
            <person name="Webber C."/>
            <person name="Weidman J.R."/>
            <person name="Xie X."/>
            <person name="Zody M.C."/>
            <person name="Baldwin J."/>
            <person name="Abdouelleil A."/>
            <person name="Abdulkadir J."/>
            <person name="Abebe A."/>
            <person name="Abera B."/>
            <person name="Abreu J."/>
            <person name="Acer S.C."/>
            <person name="Aftuck L."/>
            <person name="Alexander A."/>
            <person name="An P."/>
            <person name="Anderson E."/>
            <person name="Anderson S."/>
            <person name="Arachi H."/>
            <person name="Azer M."/>
            <person name="Bachantsang P."/>
            <person name="Barry A."/>
            <person name="Bayul T."/>
            <person name="Berlin A."/>
            <person name="Bessette D."/>
            <person name="Bloom T."/>
            <person name="Bloom T."/>
            <person name="Boguslavskiy L."/>
            <person name="Bonnet C."/>
            <person name="Boukhgalter B."/>
            <person name="Bourzgui I."/>
            <person name="Brown A."/>
            <person name="Cahill P."/>
            <person name="Channer S."/>
            <person name="Cheshatsang Y."/>
            <person name="Chuda L."/>
            <person name="Citroen M."/>
            <person name="Collymore A."/>
            <person name="Cooke P."/>
            <person name="Costello M."/>
            <person name="D'Aco K."/>
            <person name="Daza R."/>
            <person name="De Haan G."/>
            <person name="DeGray S."/>
            <person name="DeMaso C."/>
            <person name="Dhargay N."/>
            <person name="Dooley K."/>
            <person name="Dooley E."/>
            <person name="Doricent M."/>
            <person name="Dorje P."/>
            <person name="Dorjee K."/>
            <person name="Dupes A."/>
            <person name="Elong R."/>
            <person name="Falk J."/>
            <person name="Farina A."/>
            <person name="Faro S."/>
            <person name="Ferguson D."/>
            <person name="Fisher S."/>
            <person name="Foley C.D."/>
            <person name="Franke A."/>
            <person name="Friedrich D."/>
            <person name="Gadbois L."/>
            <person name="Gearin G."/>
            <person name="Gearin C.R."/>
            <person name="Giannoukos G."/>
            <person name="Goode T."/>
            <person name="Graham J."/>
            <person name="Grandbois E."/>
            <person name="Grewal S."/>
            <person name="Gyaltsen K."/>
            <person name="Hafez N."/>
            <person name="Hagos B."/>
            <person name="Hall J."/>
            <person name="Henson C."/>
            <person name="Hollinger A."/>
            <person name="Honan T."/>
            <person name="Huard M.D."/>
            <person name="Hughes L."/>
            <person name="Hurhula B."/>
            <person name="Husby M.E."/>
            <person name="Kamat A."/>
            <person name="Kanga B."/>
            <person name="Kashin S."/>
            <person name="Khazanovich D."/>
            <person name="Kisner P."/>
            <person name="Lance K."/>
            <person name="Lara M."/>
            <person name="Lee W."/>
            <person name="Lennon N."/>
            <person name="Letendre F."/>
            <person name="LeVine R."/>
            <person name="Lipovsky A."/>
            <person name="Liu X."/>
            <person name="Liu J."/>
            <person name="Liu S."/>
            <person name="Lokyitsang T."/>
            <person name="Lokyitsang Y."/>
            <person name="Lubonja R."/>
            <person name="Lui A."/>
            <person name="MacDonald P."/>
            <person name="Magnisalis V."/>
            <person name="Maru K."/>
            <person name="Matthews C."/>
            <person name="McCusker W."/>
            <person name="McDonough S."/>
            <person name="Mehta T."/>
            <person name="Meldrim J."/>
            <person name="Meneus L."/>
            <person name="Mihai O."/>
            <person name="Mihalev A."/>
            <person name="Mihova T."/>
            <person name="Mittelman R."/>
            <person name="Mlenga V."/>
            <person name="Montmayeur A."/>
            <person name="Mulrain L."/>
            <person name="Navidi A."/>
            <person name="Naylor J."/>
            <person name="Negash T."/>
            <person name="Nguyen T."/>
            <person name="Nguyen N."/>
            <person name="Nicol R."/>
            <person name="Norbu C."/>
            <person name="Norbu N."/>
            <person name="Novod N."/>
            <person name="O'Neill B."/>
            <person name="Osman S."/>
            <person name="Markiewicz E."/>
            <person name="Oyono O.L."/>
            <person name="Patti C."/>
            <person name="Phunkhang P."/>
            <person name="Pierre F."/>
            <person name="Priest M."/>
            <person name="Raghuraman S."/>
            <person name="Rege F."/>
            <person name="Reyes R."/>
            <person name="Rise C."/>
            <person name="Rogov P."/>
            <person name="Ross K."/>
            <person name="Ryan E."/>
            <person name="Settipalli S."/>
            <person name="Shea T."/>
            <person name="Sherpa N."/>
            <person name="Shi L."/>
            <person name="Shih D."/>
            <person name="Sparrow T."/>
            <person name="Spaulding J."/>
            <person name="Stalker J."/>
            <person name="Stange-Thomann N."/>
            <person name="Stavropoulos S."/>
            <person name="Stone C."/>
            <person name="Strader C."/>
            <person name="Tesfaye S."/>
            <person name="Thomson T."/>
            <person name="Thoulutsang Y."/>
            <person name="Thoulutsang D."/>
            <person name="Topham K."/>
            <person name="Topping I."/>
            <person name="Tsamla T."/>
            <person name="Vassiliev H."/>
            <person name="Vo A."/>
            <person name="Wangchuk T."/>
            <person name="Wangdi T."/>
            <person name="Weiand M."/>
            <person name="Wilkinson J."/>
            <person name="Wilson A."/>
            <person name="Yadav S."/>
            <person name="Young G."/>
            <person name="Yu Q."/>
            <person name="Zembek L."/>
            <person name="Zhong D."/>
            <person name="Zimmer A."/>
            <person name="Zwirko Z."/>
            <person name="Jaffe D.B."/>
            <person name="Alvarez P."/>
            <person name="Brockman W."/>
            <person name="Butler J."/>
            <person name="Chin C."/>
            <person name="Gnerre S."/>
            <person name="MacCallum I."/>
            <person name="Graves J.A."/>
            <person name="Ponting C.P."/>
            <person name="Breen M."/>
            <person name="Samollow P.B."/>
            <person name="Lander E.S."/>
            <person name="Lindblad-Toh K."/>
        </authorList>
    </citation>
    <scope>NUCLEOTIDE SEQUENCE [LARGE SCALE GENOMIC DNA]</scope>
</reference>
<evidence type="ECO:0000256" key="1">
    <source>
        <dbReference type="SAM" id="MobiDB-lite"/>
    </source>
</evidence>
<dbReference type="GeneTree" id="ENSGT01010000224802"/>
<evidence type="ECO:0000313" key="3">
    <source>
        <dbReference type="Proteomes" id="UP000002280"/>
    </source>
</evidence>
<feature type="compositionally biased region" description="Low complexity" evidence="1">
    <location>
        <begin position="1"/>
        <end position="22"/>
    </location>
</feature>
<dbReference type="AlphaFoldDB" id="A0A5F8GB01"/>
<dbReference type="Proteomes" id="UP000002280">
    <property type="component" value="Chromosome 1"/>
</dbReference>
<feature type="region of interest" description="Disordered" evidence="1">
    <location>
        <begin position="1"/>
        <end position="25"/>
    </location>
</feature>
<name>A0A5F8GB01_MONDO</name>
<dbReference type="InParanoid" id="A0A5F8GB01"/>
<reference evidence="2" key="2">
    <citation type="submission" date="2025-08" db="UniProtKB">
        <authorList>
            <consortium name="Ensembl"/>
        </authorList>
    </citation>
    <scope>IDENTIFICATION</scope>
</reference>
<accession>A0A5F8GB01</accession>
<dbReference type="STRING" id="13616.ENSMODP00000044688"/>
<evidence type="ECO:0000313" key="2">
    <source>
        <dbReference type="Ensembl" id="ENSMODP00000044688.1"/>
    </source>
</evidence>
<proteinExistence type="predicted"/>
<dbReference type="Ensembl" id="ENSMODT00000058555.1">
    <property type="protein sequence ID" value="ENSMODP00000044688.1"/>
    <property type="gene ID" value="ENSMODG00000049355.1"/>
</dbReference>
<sequence length="108" mass="11759">AAATSGCSASASERARQAAAEAPVRERTSFYGRFRHFLDIIDPRTLFVTEVGGCSLFRGPRERSGRGAASRPACCRPFLLPWGPGRRRFTSDFLGARWDWAGGGPAVR</sequence>
<reference evidence="2" key="3">
    <citation type="submission" date="2025-09" db="UniProtKB">
        <authorList>
            <consortium name="Ensembl"/>
        </authorList>
    </citation>
    <scope>IDENTIFICATION</scope>
</reference>
<keyword evidence="3" id="KW-1185">Reference proteome</keyword>
<protein>
    <submittedName>
        <fullName evidence="2">Uncharacterized protein</fullName>
    </submittedName>
</protein>